<feature type="compositionally biased region" description="Polar residues" evidence="1">
    <location>
        <begin position="241"/>
        <end position="252"/>
    </location>
</feature>
<feature type="domain" description="ILEI/PANDER" evidence="3">
    <location>
        <begin position="144"/>
        <end position="228"/>
    </location>
</feature>
<dbReference type="PANTHER" id="PTHR46396">
    <property type="entry name" value="PROTEIN O-LINKED-MANNOSE BETA-1,2-N-ACETYLGLUCOSAMINYLTRANSFERASE 1"/>
    <property type="match status" value="1"/>
</dbReference>
<protein>
    <recommendedName>
        <fullName evidence="3">ILEI/PANDER domain-containing protein</fullName>
    </recommendedName>
</protein>
<sequence length="252" mass="28332">MWVWAWVWAWPWTSHATATPLTGFFQQHPHLPPPHHDPKVGVAYQEHHATPATPASLGAHAPRGHARNSLVRDHFLTKWRKIAENHSLHPMNFTALKIIREKKVKTFHMQVSVTKDSLQVFRDHVQVYHKDGSPTPLNFLPHAGVHVVVMHPQRGDVMLARQFLTHQPSEHKNLASCLASLSPGRIVVVVAVPEAVAFLGQNAIRELEVIGASRIRNLAYNEAWALISHTPSRPPSDTEHLTNTTATNKKKD</sequence>
<dbReference type="InterPro" id="IPR039477">
    <property type="entry name" value="ILEI/PANDER_dom"/>
</dbReference>
<accession>A0AAW0UIB9</accession>
<dbReference type="GO" id="GO:0000139">
    <property type="term" value="C:Golgi membrane"/>
    <property type="evidence" value="ECO:0007669"/>
    <property type="project" value="TreeGrafter"/>
</dbReference>
<evidence type="ECO:0000259" key="3">
    <source>
        <dbReference type="Pfam" id="PF15711"/>
    </source>
</evidence>
<dbReference type="Pfam" id="PF15711">
    <property type="entry name" value="ILEI"/>
    <property type="match status" value="1"/>
</dbReference>
<evidence type="ECO:0000256" key="2">
    <source>
        <dbReference type="SAM" id="SignalP"/>
    </source>
</evidence>
<dbReference type="InterPro" id="IPR052463">
    <property type="entry name" value="O-linked_mannose_GnT"/>
</dbReference>
<evidence type="ECO:0000256" key="1">
    <source>
        <dbReference type="SAM" id="MobiDB-lite"/>
    </source>
</evidence>
<feature type="signal peptide" evidence="2">
    <location>
        <begin position="1"/>
        <end position="16"/>
    </location>
</feature>
<dbReference type="PANTHER" id="PTHR46396:SF2">
    <property type="entry name" value="ILEI_PANDER DOMAIN-CONTAINING PROTEIN"/>
    <property type="match status" value="1"/>
</dbReference>
<dbReference type="Proteomes" id="UP001487740">
    <property type="component" value="Unassembled WGS sequence"/>
</dbReference>
<proteinExistence type="predicted"/>
<dbReference type="PROSITE" id="PS52031">
    <property type="entry name" value="GG_LECTIN"/>
    <property type="match status" value="1"/>
</dbReference>
<reference evidence="4 5" key="1">
    <citation type="submission" date="2023-03" db="EMBL/GenBank/DDBJ databases">
        <title>High-quality genome of Scylla paramamosain provides insights in environmental adaptation.</title>
        <authorList>
            <person name="Zhang L."/>
        </authorList>
    </citation>
    <scope>NUCLEOTIDE SEQUENCE [LARGE SCALE GENOMIC DNA]</scope>
    <source>
        <strain evidence="4">LZ_2023a</strain>
        <tissue evidence="4">Muscle</tissue>
    </source>
</reference>
<name>A0AAW0UIB9_SCYPA</name>
<dbReference type="GO" id="GO:0047223">
    <property type="term" value="F:beta-1,3-galactosyl-O-glycosyl-glycoprotein beta-1,3-N-acetylglucosaminyltransferase activity"/>
    <property type="evidence" value="ECO:0007669"/>
    <property type="project" value="TreeGrafter"/>
</dbReference>
<dbReference type="AlphaFoldDB" id="A0AAW0UIB9"/>
<gene>
    <name evidence="4" type="ORF">O3P69_004070</name>
</gene>
<keyword evidence="5" id="KW-1185">Reference proteome</keyword>
<evidence type="ECO:0000313" key="4">
    <source>
        <dbReference type="EMBL" id="KAK8398706.1"/>
    </source>
</evidence>
<organism evidence="4 5">
    <name type="scientific">Scylla paramamosain</name>
    <name type="common">Mud crab</name>
    <dbReference type="NCBI Taxonomy" id="85552"/>
    <lineage>
        <taxon>Eukaryota</taxon>
        <taxon>Metazoa</taxon>
        <taxon>Ecdysozoa</taxon>
        <taxon>Arthropoda</taxon>
        <taxon>Crustacea</taxon>
        <taxon>Multicrustacea</taxon>
        <taxon>Malacostraca</taxon>
        <taxon>Eumalacostraca</taxon>
        <taxon>Eucarida</taxon>
        <taxon>Decapoda</taxon>
        <taxon>Pleocyemata</taxon>
        <taxon>Brachyura</taxon>
        <taxon>Eubrachyura</taxon>
        <taxon>Portunoidea</taxon>
        <taxon>Portunidae</taxon>
        <taxon>Portuninae</taxon>
        <taxon>Scylla</taxon>
    </lineage>
</organism>
<feature type="region of interest" description="Disordered" evidence="1">
    <location>
        <begin position="230"/>
        <end position="252"/>
    </location>
</feature>
<comment type="caution">
    <text evidence="4">The sequence shown here is derived from an EMBL/GenBank/DDBJ whole genome shotgun (WGS) entry which is preliminary data.</text>
</comment>
<evidence type="ECO:0000313" key="5">
    <source>
        <dbReference type="Proteomes" id="UP001487740"/>
    </source>
</evidence>
<dbReference type="EMBL" id="JARAKH010000012">
    <property type="protein sequence ID" value="KAK8398706.1"/>
    <property type="molecule type" value="Genomic_DNA"/>
</dbReference>
<keyword evidence="2" id="KW-0732">Signal</keyword>
<dbReference type="GO" id="GO:0016266">
    <property type="term" value="P:protein O-linked glycosylation via N-acetyl-galactosamine"/>
    <property type="evidence" value="ECO:0007669"/>
    <property type="project" value="TreeGrafter"/>
</dbReference>
<feature type="chain" id="PRO_5043553220" description="ILEI/PANDER domain-containing protein" evidence="2">
    <location>
        <begin position="17"/>
        <end position="252"/>
    </location>
</feature>